<evidence type="ECO:0000313" key="10">
    <source>
        <dbReference type="EMBL" id="CAF4131966.1"/>
    </source>
</evidence>
<dbReference type="Proteomes" id="UP000663834">
    <property type="component" value="Unassembled WGS sequence"/>
</dbReference>
<dbReference type="Proteomes" id="UP000663842">
    <property type="component" value="Unassembled WGS sequence"/>
</dbReference>
<evidence type="ECO:0000313" key="3">
    <source>
        <dbReference type="EMBL" id="CAF1618394.1"/>
    </source>
</evidence>
<feature type="transmembrane region" description="Helical" evidence="1">
    <location>
        <begin position="6"/>
        <end position="22"/>
    </location>
</feature>
<dbReference type="EMBL" id="CAJNRG010008684">
    <property type="protein sequence ID" value="CAF2106447.1"/>
    <property type="molecule type" value="Genomic_DNA"/>
</dbReference>
<comment type="caution">
    <text evidence="6">The sequence shown here is derived from an EMBL/GenBank/DDBJ whole genome shotgun (WGS) entry which is preliminary data.</text>
</comment>
<dbReference type="EMBL" id="CAJNRE010002515">
    <property type="protein sequence ID" value="CAF1983061.1"/>
    <property type="molecule type" value="Genomic_DNA"/>
</dbReference>
<protein>
    <submittedName>
        <fullName evidence="6">Uncharacterized protein</fullName>
    </submittedName>
</protein>
<accession>A0A818ZF95</accession>
<dbReference type="EMBL" id="CAJNOV010004663">
    <property type="protein sequence ID" value="CAF1183315.1"/>
    <property type="molecule type" value="Genomic_DNA"/>
</dbReference>
<dbReference type="EMBL" id="CAJOBF010004293">
    <property type="protein sequence ID" value="CAF4131966.1"/>
    <property type="molecule type" value="Genomic_DNA"/>
</dbReference>
<dbReference type="Proteomes" id="UP000676336">
    <property type="component" value="Unassembled WGS sequence"/>
</dbReference>
<evidence type="ECO:0000313" key="9">
    <source>
        <dbReference type="EMBL" id="CAF3908724.1"/>
    </source>
</evidence>
<dbReference type="EMBL" id="CAJNOW010013170">
    <property type="protein sequence ID" value="CAF1618394.1"/>
    <property type="molecule type" value="Genomic_DNA"/>
</dbReference>
<dbReference type="EMBL" id="CAJOBH010002482">
    <property type="protein sequence ID" value="CAF3908724.1"/>
    <property type="molecule type" value="Genomic_DNA"/>
</dbReference>
<dbReference type="Proteomes" id="UP000663887">
    <property type="component" value="Unassembled WGS sequence"/>
</dbReference>
<gene>
    <name evidence="9" type="ORF">BYL167_LOCUS8863</name>
    <name evidence="2" type="ORF">CJN711_LOCUS11126</name>
    <name evidence="8" type="ORF">GIL414_LOCUS6833</name>
    <name evidence="3" type="ORF">KQP761_LOCUS24336</name>
    <name evidence="4" type="ORF">MBJ925_LOCUS7392</name>
    <name evidence="6" type="ORF">OVN521_LOCUS2083</name>
    <name evidence="7" type="ORF">SMN809_LOCUS5931</name>
    <name evidence="10" type="ORF">UXM345_LOCUS24045</name>
    <name evidence="5" type="ORF">XDN619_LOCUS19864</name>
</gene>
<dbReference type="Proteomes" id="UP000681967">
    <property type="component" value="Unassembled WGS sequence"/>
</dbReference>
<reference evidence="6" key="1">
    <citation type="submission" date="2021-02" db="EMBL/GenBank/DDBJ databases">
        <authorList>
            <person name="Nowell W R."/>
        </authorList>
    </citation>
    <scope>NUCLEOTIDE SEQUENCE</scope>
</reference>
<proteinExistence type="predicted"/>
<keyword evidence="1" id="KW-0812">Transmembrane</keyword>
<dbReference type="EMBL" id="CAJOBJ010002004">
    <property type="protein sequence ID" value="CAF3906512.1"/>
    <property type="molecule type" value="Genomic_DNA"/>
</dbReference>
<dbReference type="OrthoDB" id="9990541at2759"/>
<evidence type="ECO:0000313" key="2">
    <source>
        <dbReference type="EMBL" id="CAF1183315.1"/>
    </source>
</evidence>
<dbReference type="Proteomes" id="UP000681720">
    <property type="component" value="Unassembled WGS sequence"/>
</dbReference>
<evidence type="ECO:0000313" key="8">
    <source>
        <dbReference type="EMBL" id="CAF3906512.1"/>
    </source>
</evidence>
<evidence type="ECO:0000313" key="6">
    <source>
        <dbReference type="EMBL" id="CAF3768244.1"/>
    </source>
</evidence>
<dbReference type="Proteomes" id="UP000663866">
    <property type="component" value="Unassembled WGS sequence"/>
</dbReference>
<dbReference type="Proteomes" id="UP000663855">
    <property type="component" value="Unassembled WGS sequence"/>
</dbReference>
<dbReference type="EMBL" id="CAJOBI010001548">
    <property type="protein sequence ID" value="CAF3887281.1"/>
    <property type="molecule type" value="Genomic_DNA"/>
</dbReference>
<evidence type="ECO:0000313" key="11">
    <source>
        <dbReference type="Proteomes" id="UP000663866"/>
    </source>
</evidence>
<evidence type="ECO:0000313" key="5">
    <source>
        <dbReference type="EMBL" id="CAF2106447.1"/>
    </source>
</evidence>
<keyword evidence="11" id="KW-1185">Reference proteome</keyword>
<sequence length="211" mass="25523">MKYFMSTYFYTILYFYFLFVSIESRRNLQNYIVSHEYLSEVKRDQFSVYDQSEKNLLCRMESPPSDYLFNRLNNLIAYPSYQSIASMENLWTPSPLMYQAYMNILDDELNQWIIGKIYQRYHSGALQFRIDYRGKFYIMENKFGSLITEIRDEKKPDYVLTRFYQTSSNVMYPSSKYKIQVYKNDLPHPIYILALYALDSITFNKRIKLIP</sequence>
<evidence type="ECO:0000313" key="4">
    <source>
        <dbReference type="EMBL" id="CAF1983061.1"/>
    </source>
</evidence>
<evidence type="ECO:0000256" key="1">
    <source>
        <dbReference type="SAM" id="Phobius"/>
    </source>
</evidence>
<keyword evidence="1" id="KW-1133">Transmembrane helix</keyword>
<dbReference type="Proteomes" id="UP000663824">
    <property type="component" value="Unassembled WGS sequence"/>
</dbReference>
<keyword evidence="1" id="KW-0472">Membrane</keyword>
<name>A0A818ZF95_9BILA</name>
<evidence type="ECO:0000313" key="7">
    <source>
        <dbReference type="EMBL" id="CAF3887281.1"/>
    </source>
</evidence>
<organism evidence="6 11">
    <name type="scientific">Rotaria magnacalcarata</name>
    <dbReference type="NCBI Taxonomy" id="392030"/>
    <lineage>
        <taxon>Eukaryota</taxon>
        <taxon>Metazoa</taxon>
        <taxon>Spiralia</taxon>
        <taxon>Gnathifera</taxon>
        <taxon>Rotifera</taxon>
        <taxon>Eurotatoria</taxon>
        <taxon>Bdelloidea</taxon>
        <taxon>Philodinida</taxon>
        <taxon>Philodinidae</taxon>
        <taxon>Rotaria</taxon>
    </lineage>
</organism>
<dbReference type="AlphaFoldDB" id="A0A818ZF95"/>
<dbReference type="EMBL" id="CAJOBG010000156">
    <property type="protein sequence ID" value="CAF3768244.1"/>
    <property type="molecule type" value="Genomic_DNA"/>
</dbReference>